<evidence type="ECO:0000313" key="8">
    <source>
        <dbReference type="EMBL" id="EDT70691.1"/>
    </source>
</evidence>
<comment type="subcellular location">
    <subcellularLocation>
        <location evidence="1">Cell membrane</location>
        <topology evidence="1">Multi-pass membrane protein</topology>
    </subcellularLocation>
</comment>
<name>B1V694_CLOPF</name>
<evidence type="ECO:0000313" key="9">
    <source>
        <dbReference type="Proteomes" id="UP000003188"/>
    </source>
</evidence>
<dbReference type="Proteomes" id="UP000003188">
    <property type="component" value="Unassembled WGS sequence"/>
</dbReference>
<dbReference type="PANTHER" id="PTHR42770">
    <property type="entry name" value="AMINO ACID TRANSPORTER-RELATED"/>
    <property type="match status" value="1"/>
</dbReference>
<dbReference type="GO" id="GO:0022857">
    <property type="term" value="F:transmembrane transporter activity"/>
    <property type="evidence" value="ECO:0007669"/>
    <property type="project" value="InterPro"/>
</dbReference>
<dbReference type="PIRSF" id="PIRSF006060">
    <property type="entry name" value="AA_transporter"/>
    <property type="match status" value="1"/>
</dbReference>
<sequence length="543" mass="60771">MILYGIKRKSKLTLTALILMIFTSVYGFTNMPRTFYLMGYSGIIWYIMSAILFFIPYAFMMAEYGAAFRKEKGGIYSWMAKSVNPKFAFIVTFMWFSSNLIWMVSVSSSIWIPLSNVFFGKDTTSTWNIFGLTGPRAMAVLAIILLITITFISSKGLNKISKITSIGGTVVALANVVLILGGFFVLASNGFESAQGFNIEQFIHSPNPAYQSPLGVLGFVVFAIFAYGGIEVVGGLVDQTENPKKNFPKGIKISAFVIVIGYAIGILCIGFFVNWNRDLTGPDVNMANIAYIVVNYLGYYIGEAIGLSANTCTMLGNFFARFIGLSMFLALIGAFFALSYSPLKQLIEGTPKDIWPEKWTRLNKENMPATAMWIQCITVIIFVLCCSMGGEDSSKFFNYLILMGNVAMTLPYMFLSFAFSFFKKKKEIVKPFEVYKNYKSALVWSIIVTLTVGFANIFTIIQPLTSENKDYVAVIFQISGPIIFGFLAWLIYRRYENNVLKKQISNIDNKIDTELEKIEKAEEEVTSETIGVIDIEVHDDDSK</sequence>
<feature type="transmembrane region" description="Helical" evidence="7">
    <location>
        <begin position="166"/>
        <end position="187"/>
    </location>
</feature>
<proteinExistence type="predicted"/>
<keyword evidence="6 7" id="KW-0472">Membrane</keyword>
<keyword evidence="3" id="KW-1003">Cell membrane</keyword>
<dbReference type="GO" id="GO:0005886">
    <property type="term" value="C:plasma membrane"/>
    <property type="evidence" value="ECO:0007669"/>
    <property type="project" value="UniProtKB-SubCell"/>
</dbReference>
<evidence type="ECO:0000256" key="6">
    <source>
        <dbReference type="ARBA" id="ARBA00023136"/>
    </source>
</evidence>
<dbReference type="NCBIfam" id="NF011775">
    <property type="entry name" value="PRK15238.1"/>
    <property type="match status" value="1"/>
</dbReference>
<dbReference type="AlphaFoldDB" id="B1V694"/>
<feature type="transmembrane region" description="Helical" evidence="7">
    <location>
        <begin position="396"/>
        <end position="422"/>
    </location>
</feature>
<feature type="transmembrane region" description="Helical" evidence="7">
    <location>
        <begin position="318"/>
        <end position="338"/>
    </location>
</feature>
<organism evidence="8 9">
    <name type="scientific">Clostridium perfringens D str. JGS1721</name>
    <dbReference type="NCBI Taxonomy" id="488537"/>
    <lineage>
        <taxon>Bacteria</taxon>
        <taxon>Bacillati</taxon>
        <taxon>Bacillota</taxon>
        <taxon>Clostridia</taxon>
        <taxon>Eubacteriales</taxon>
        <taxon>Clostridiaceae</taxon>
        <taxon>Clostridium</taxon>
    </lineage>
</organism>
<reference evidence="8 9" key="1">
    <citation type="submission" date="2008-03" db="EMBL/GenBank/DDBJ databases">
        <authorList>
            <person name="Paulsen I."/>
            <person name="Sebastian Y."/>
        </authorList>
    </citation>
    <scope>NUCLEOTIDE SEQUENCE [LARGE SCALE GENOMIC DNA]</scope>
    <source>
        <strain evidence="9">D str. JGS1721</strain>
    </source>
</reference>
<accession>B1V694</accession>
<dbReference type="Pfam" id="PF13520">
    <property type="entry name" value="AA_permease_2"/>
    <property type="match status" value="1"/>
</dbReference>
<dbReference type="EMBL" id="ABOO01000042">
    <property type="protein sequence ID" value="EDT70691.1"/>
    <property type="molecule type" value="Genomic_DNA"/>
</dbReference>
<feature type="transmembrane region" description="Helical" evidence="7">
    <location>
        <begin position="87"/>
        <end position="114"/>
    </location>
</feature>
<keyword evidence="4 7" id="KW-0812">Transmembrane</keyword>
<evidence type="ECO:0000256" key="4">
    <source>
        <dbReference type="ARBA" id="ARBA00022692"/>
    </source>
</evidence>
<evidence type="ECO:0000256" key="3">
    <source>
        <dbReference type="ARBA" id="ARBA00022475"/>
    </source>
</evidence>
<feature type="transmembrane region" description="Helical" evidence="7">
    <location>
        <begin position="134"/>
        <end position="154"/>
    </location>
</feature>
<feature type="transmembrane region" description="Helical" evidence="7">
    <location>
        <begin position="43"/>
        <end position="66"/>
    </location>
</feature>
<evidence type="ECO:0000256" key="1">
    <source>
        <dbReference type="ARBA" id="ARBA00004651"/>
    </source>
</evidence>
<dbReference type="InterPro" id="IPR002293">
    <property type="entry name" value="AA/rel_permease1"/>
</dbReference>
<keyword evidence="5 7" id="KW-1133">Transmembrane helix</keyword>
<comment type="caution">
    <text evidence="8">The sequence shown here is derived from an EMBL/GenBank/DDBJ whole genome shotgun (WGS) entry which is preliminary data.</text>
</comment>
<evidence type="ECO:0000256" key="7">
    <source>
        <dbReference type="SAM" id="Phobius"/>
    </source>
</evidence>
<dbReference type="Gene3D" id="1.20.1740.10">
    <property type="entry name" value="Amino acid/polyamine transporter I"/>
    <property type="match status" value="1"/>
</dbReference>
<feature type="transmembrane region" description="Helical" evidence="7">
    <location>
        <begin position="471"/>
        <end position="492"/>
    </location>
</feature>
<gene>
    <name evidence="8" type="ORF">CJD_1330</name>
</gene>
<evidence type="ECO:0000256" key="5">
    <source>
        <dbReference type="ARBA" id="ARBA00022989"/>
    </source>
</evidence>
<dbReference type="RefSeq" id="WP_003475928.1">
    <property type="nucleotide sequence ID" value="NZ_ABOO01000042.1"/>
</dbReference>
<protein>
    <submittedName>
        <fullName evidence="8">Amino acid permease family protein</fullName>
    </submittedName>
</protein>
<dbReference type="PANTHER" id="PTHR42770:SF15">
    <property type="entry name" value="GLUTAMATE_GAMMA-AMINOBUTYRATE ANTIPORTER-RELATED"/>
    <property type="match status" value="1"/>
</dbReference>
<feature type="transmembrane region" description="Helical" evidence="7">
    <location>
        <begin position="214"/>
        <end position="233"/>
    </location>
</feature>
<keyword evidence="2" id="KW-0813">Transport</keyword>
<feature type="transmembrane region" description="Helical" evidence="7">
    <location>
        <begin position="253"/>
        <end position="273"/>
    </location>
</feature>
<feature type="transmembrane region" description="Helical" evidence="7">
    <location>
        <begin position="442"/>
        <end position="465"/>
    </location>
</feature>
<dbReference type="InterPro" id="IPR050367">
    <property type="entry name" value="APC_superfamily"/>
</dbReference>
<evidence type="ECO:0000256" key="2">
    <source>
        <dbReference type="ARBA" id="ARBA00022448"/>
    </source>
</evidence>